<dbReference type="InterPro" id="IPR038476">
    <property type="entry name" value="UvrC_RNase_H_dom_sf"/>
</dbReference>
<dbReference type="Pfam" id="PF22920">
    <property type="entry name" value="UvrC_RNaseH"/>
    <property type="match status" value="1"/>
</dbReference>
<dbReference type="SUPFAM" id="SSF47781">
    <property type="entry name" value="RuvA domain 2-like"/>
    <property type="match status" value="1"/>
</dbReference>
<dbReference type="PANTHER" id="PTHR30562">
    <property type="entry name" value="UVRC/OXIDOREDUCTASE"/>
    <property type="match status" value="1"/>
</dbReference>
<name>A0ABW4LLC8_9BACI</name>
<dbReference type="InterPro" id="IPR036876">
    <property type="entry name" value="UVR_dom_sf"/>
</dbReference>
<dbReference type="Pfam" id="PF08459">
    <property type="entry name" value="UvrC_RNaseH_dom"/>
    <property type="match status" value="1"/>
</dbReference>
<feature type="domain" description="UvrC family homology region profile" evidence="9">
    <location>
        <begin position="247"/>
        <end position="466"/>
    </location>
</feature>
<evidence type="ECO:0000259" key="8">
    <source>
        <dbReference type="PROSITE" id="PS50164"/>
    </source>
</evidence>
<sequence length="591" mass="68372">MNNQLKEKLAILPDQPGCYLMKDRQGTIIYIGKAKVLKNRVRSYFTGSHDGKTLRLVSEIIDFEYIVTSSDIEALVLEINLIKKHNPKYNINLKDDKTYPFIKITSEKHPRLIITRQVKKDKGRYFGPFPNVFSANETKKLLDRIYPLRKCSTLPDRVCLYYHIGQCLAPCVQEVSDEQNKGMVDEIIRFLNGGYKDIKTELSEKMYKASEEMDFEKAKEYRDQIAHIEATMEKQKMMMTDFVDRDVFGFSYNKGWMCVQVFFIRQGKLIERDVSMFPIYADPHEEFLTYLGQFYQESHHFKPKEILLPDGIDLELAEQLLEVTIHQPKKGKKKDLVALASKNAYIALNEKFSLIERDEERTIKAVENLGNQMNIHTPYRIEAFDNSNIQGTNPVSAMVVFIDGKPDKKEYRKYKIKSVEGPDDYASMREVVRRRYTRILKDHLPLPDLIIIDGGKGHLAAAQDVLENELGLTIPIAGLVKDEKHRTSELLIGSPPKIIELERNSQEFYLLQRIQDEVHRFAISFHRQLRSKSVFQSILDDIPGIGEKRKKQLLKAFGSVKKMKDASLDEFIEAGLPKTTAELLYSKLLEE</sequence>
<dbReference type="RefSeq" id="WP_377927113.1">
    <property type="nucleotide sequence ID" value="NZ_JBHUEM010000004.1"/>
</dbReference>
<dbReference type="Gene3D" id="4.10.860.10">
    <property type="entry name" value="UVR domain"/>
    <property type="match status" value="1"/>
</dbReference>
<dbReference type="HAMAP" id="MF_00203">
    <property type="entry name" value="UvrC"/>
    <property type="match status" value="1"/>
</dbReference>
<dbReference type="Pfam" id="PF01541">
    <property type="entry name" value="GIY-YIG"/>
    <property type="match status" value="1"/>
</dbReference>
<keyword evidence="5 6" id="KW-0234">DNA repair</keyword>
<protein>
    <recommendedName>
        <fullName evidence="6">UvrABC system protein C</fullName>
        <shortName evidence="6">Protein UvrC</shortName>
    </recommendedName>
    <alternativeName>
        <fullName evidence="6">Excinuclease ABC subunit C</fullName>
    </alternativeName>
</protein>
<dbReference type="Pfam" id="PF02151">
    <property type="entry name" value="UVR"/>
    <property type="match status" value="1"/>
</dbReference>
<dbReference type="PANTHER" id="PTHR30562:SF1">
    <property type="entry name" value="UVRABC SYSTEM PROTEIN C"/>
    <property type="match status" value="1"/>
</dbReference>
<comment type="subcellular location">
    <subcellularLocation>
        <location evidence="6">Cytoplasm</location>
    </subcellularLocation>
</comment>
<dbReference type="InterPro" id="IPR004791">
    <property type="entry name" value="UvrC"/>
</dbReference>
<dbReference type="PROSITE" id="PS50164">
    <property type="entry name" value="GIY_YIG"/>
    <property type="match status" value="1"/>
</dbReference>
<dbReference type="Gene3D" id="3.30.420.340">
    <property type="entry name" value="UvrC, RNAse H endonuclease domain"/>
    <property type="match status" value="1"/>
</dbReference>
<dbReference type="NCBIfam" id="TIGR00194">
    <property type="entry name" value="uvrC"/>
    <property type="match status" value="1"/>
</dbReference>
<evidence type="ECO:0000256" key="6">
    <source>
        <dbReference type="HAMAP-Rule" id="MF_00203"/>
    </source>
</evidence>
<keyword evidence="2 6" id="KW-0227">DNA damage</keyword>
<keyword evidence="6" id="KW-0742">SOS response</keyword>
<feature type="domain" description="GIY-YIG" evidence="8">
    <location>
        <begin position="14"/>
        <end position="91"/>
    </location>
</feature>
<dbReference type="InterPro" id="IPR010994">
    <property type="entry name" value="RuvA_2-like"/>
</dbReference>
<evidence type="ECO:0000313" key="10">
    <source>
        <dbReference type="EMBL" id="MFD1735974.1"/>
    </source>
</evidence>
<feature type="domain" description="UVR" evidence="7">
    <location>
        <begin position="196"/>
        <end position="231"/>
    </location>
</feature>
<dbReference type="InterPro" id="IPR001162">
    <property type="entry name" value="UvrC_RNase_H_dom"/>
</dbReference>
<evidence type="ECO:0000256" key="5">
    <source>
        <dbReference type="ARBA" id="ARBA00023204"/>
    </source>
</evidence>
<gene>
    <name evidence="6 10" type="primary">uvrC</name>
    <name evidence="10" type="ORF">ACFSCX_05285</name>
</gene>
<evidence type="ECO:0000256" key="4">
    <source>
        <dbReference type="ARBA" id="ARBA00022881"/>
    </source>
</evidence>
<evidence type="ECO:0000259" key="9">
    <source>
        <dbReference type="PROSITE" id="PS50165"/>
    </source>
</evidence>
<reference evidence="11" key="1">
    <citation type="journal article" date="2019" name="Int. J. Syst. Evol. Microbiol.">
        <title>The Global Catalogue of Microorganisms (GCM) 10K type strain sequencing project: providing services to taxonomists for standard genome sequencing and annotation.</title>
        <authorList>
            <consortium name="The Broad Institute Genomics Platform"/>
            <consortium name="The Broad Institute Genome Sequencing Center for Infectious Disease"/>
            <person name="Wu L."/>
            <person name="Ma J."/>
        </authorList>
    </citation>
    <scope>NUCLEOTIDE SEQUENCE [LARGE SCALE GENOMIC DNA]</scope>
    <source>
        <strain evidence="11">CCUG 49339</strain>
    </source>
</reference>
<dbReference type="InterPro" id="IPR035901">
    <property type="entry name" value="GIY-YIG_endonuc_sf"/>
</dbReference>
<dbReference type="Pfam" id="PF14520">
    <property type="entry name" value="HHH_5"/>
    <property type="match status" value="1"/>
</dbReference>
<comment type="caution">
    <text evidence="10">The sequence shown here is derived from an EMBL/GenBank/DDBJ whole genome shotgun (WGS) entry which is preliminary data.</text>
</comment>
<evidence type="ECO:0000259" key="7">
    <source>
        <dbReference type="PROSITE" id="PS50151"/>
    </source>
</evidence>
<comment type="function">
    <text evidence="6">The UvrABC repair system catalyzes the recognition and processing of DNA lesions. UvrC both incises the 5' and 3' sides of the lesion. The N-terminal half is responsible for the 3' incision and the C-terminal half is responsible for the 5' incision.</text>
</comment>
<dbReference type="InterPro" id="IPR001943">
    <property type="entry name" value="UVR_dom"/>
</dbReference>
<proteinExistence type="inferred from homology"/>
<dbReference type="PROSITE" id="PS50151">
    <property type="entry name" value="UVR"/>
    <property type="match status" value="1"/>
</dbReference>
<comment type="similarity">
    <text evidence="6">Belongs to the UvrC family.</text>
</comment>
<evidence type="ECO:0000256" key="3">
    <source>
        <dbReference type="ARBA" id="ARBA00022769"/>
    </source>
</evidence>
<dbReference type="InterPro" id="IPR000305">
    <property type="entry name" value="GIY-YIG_endonuc"/>
</dbReference>
<dbReference type="SMART" id="SM00465">
    <property type="entry name" value="GIYc"/>
    <property type="match status" value="1"/>
</dbReference>
<organism evidence="10 11">
    <name type="scientific">Bacillus salitolerans</name>
    <dbReference type="NCBI Taxonomy" id="1437434"/>
    <lineage>
        <taxon>Bacteria</taxon>
        <taxon>Bacillati</taxon>
        <taxon>Bacillota</taxon>
        <taxon>Bacilli</taxon>
        <taxon>Bacillales</taxon>
        <taxon>Bacillaceae</taxon>
        <taxon>Bacillus</taxon>
    </lineage>
</organism>
<dbReference type="CDD" id="cd10434">
    <property type="entry name" value="GIY-YIG_UvrC_Cho"/>
    <property type="match status" value="1"/>
</dbReference>
<dbReference type="InterPro" id="IPR050066">
    <property type="entry name" value="UvrABC_protein_C"/>
</dbReference>
<dbReference type="SUPFAM" id="SSF82771">
    <property type="entry name" value="GIY-YIG endonuclease"/>
    <property type="match status" value="1"/>
</dbReference>
<comment type="subunit">
    <text evidence="6">Interacts with UvrB in an incision complex.</text>
</comment>
<keyword evidence="3 6" id="KW-0228">DNA excision</keyword>
<dbReference type="Gene3D" id="1.10.150.20">
    <property type="entry name" value="5' to 3' exonuclease, C-terminal subdomain"/>
    <property type="match status" value="1"/>
</dbReference>
<evidence type="ECO:0000313" key="11">
    <source>
        <dbReference type="Proteomes" id="UP001597214"/>
    </source>
</evidence>
<dbReference type="Gene3D" id="3.40.1440.10">
    <property type="entry name" value="GIY-YIG endonuclease"/>
    <property type="match status" value="1"/>
</dbReference>
<dbReference type="SUPFAM" id="SSF46600">
    <property type="entry name" value="C-terminal UvrC-binding domain of UvrB"/>
    <property type="match status" value="1"/>
</dbReference>
<evidence type="ECO:0000256" key="1">
    <source>
        <dbReference type="ARBA" id="ARBA00022490"/>
    </source>
</evidence>
<evidence type="ECO:0000256" key="2">
    <source>
        <dbReference type="ARBA" id="ARBA00022763"/>
    </source>
</evidence>
<keyword evidence="1 6" id="KW-0963">Cytoplasm</keyword>
<dbReference type="PROSITE" id="PS50165">
    <property type="entry name" value="UVRC"/>
    <property type="match status" value="1"/>
</dbReference>
<dbReference type="Proteomes" id="UP001597214">
    <property type="component" value="Unassembled WGS sequence"/>
</dbReference>
<keyword evidence="11" id="KW-1185">Reference proteome</keyword>
<accession>A0ABW4LLC8</accession>
<keyword evidence="4 6" id="KW-0267">Excision nuclease</keyword>
<dbReference type="InterPro" id="IPR047296">
    <property type="entry name" value="GIY-YIG_UvrC_Cho"/>
</dbReference>
<dbReference type="EMBL" id="JBHUEM010000004">
    <property type="protein sequence ID" value="MFD1735974.1"/>
    <property type="molecule type" value="Genomic_DNA"/>
</dbReference>